<keyword evidence="5 7" id="KW-0808">Transferase</keyword>
<dbReference type="UniPathway" id="UPA00164"/>
<evidence type="ECO:0000256" key="4">
    <source>
        <dbReference type="ARBA" id="ARBA00022676"/>
    </source>
</evidence>
<dbReference type="InterPro" id="IPR001296">
    <property type="entry name" value="Glyco_trans_1"/>
</dbReference>
<comment type="caution">
    <text evidence="7">Lacks conserved residue(s) required for the propagation of feature annotation.</text>
</comment>
<dbReference type="GO" id="GO:0009011">
    <property type="term" value="F:alpha-1,4-glucan glucosyltransferase (ADP-glucose donor) activity"/>
    <property type="evidence" value="ECO:0007669"/>
    <property type="project" value="UniProtKB-UniRule"/>
</dbReference>
<dbReference type="HAMAP" id="MF_00484">
    <property type="entry name" value="Glycogen_synth"/>
    <property type="match status" value="1"/>
</dbReference>
<dbReference type="Pfam" id="PF00534">
    <property type="entry name" value="Glycos_transf_1"/>
    <property type="match status" value="1"/>
</dbReference>
<dbReference type="PANTHER" id="PTHR45825:SF11">
    <property type="entry name" value="ALPHA AMYLASE DOMAIN-CONTAINING PROTEIN"/>
    <property type="match status" value="1"/>
</dbReference>
<evidence type="ECO:0000313" key="11">
    <source>
        <dbReference type="Proteomes" id="UP000228781"/>
    </source>
</evidence>
<dbReference type="AlphaFoldDB" id="A0A2M8EIE0"/>
<keyword evidence="4 7" id="KW-0328">Glycosyltransferase</keyword>
<organism evidence="10 11">
    <name type="scientific">candidate division WWE3 bacterium CG_4_9_14_0_2_um_filter_48_10</name>
    <dbReference type="NCBI Taxonomy" id="1975078"/>
    <lineage>
        <taxon>Bacteria</taxon>
        <taxon>Katanobacteria</taxon>
    </lineage>
</organism>
<dbReference type="GO" id="GO:0005978">
    <property type="term" value="P:glycogen biosynthetic process"/>
    <property type="evidence" value="ECO:0007669"/>
    <property type="project" value="UniProtKB-UniRule"/>
</dbReference>
<protein>
    <recommendedName>
        <fullName evidence="7">Glycogen synthase</fullName>
        <ecNumber evidence="7">2.4.1.21</ecNumber>
    </recommendedName>
    <alternativeName>
        <fullName evidence="7">Starch [bacterial glycogen] synthase</fullName>
    </alternativeName>
</protein>
<dbReference type="GO" id="GO:0004373">
    <property type="term" value="F:alpha-1,4-glucan glucosyltransferase (UDP-glucose donor) activity"/>
    <property type="evidence" value="ECO:0007669"/>
    <property type="project" value="InterPro"/>
</dbReference>
<comment type="caution">
    <text evidence="10">The sequence shown here is derived from an EMBL/GenBank/DDBJ whole genome shotgun (WGS) entry which is preliminary data.</text>
</comment>
<dbReference type="NCBIfam" id="TIGR02095">
    <property type="entry name" value="glgA"/>
    <property type="match status" value="1"/>
</dbReference>
<comment type="function">
    <text evidence="2 7">Synthesizes alpha-1,4-glucan chains using ADP-glucose.</text>
</comment>
<evidence type="ECO:0000256" key="2">
    <source>
        <dbReference type="ARBA" id="ARBA00002764"/>
    </source>
</evidence>
<proteinExistence type="inferred from homology"/>
<evidence type="ECO:0000259" key="9">
    <source>
        <dbReference type="Pfam" id="PF08323"/>
    </source>
</evidence>
<reference evidence="11" key="1">
    <citation type="submission" date="2017-09" db="EMBL/GenBank/DDBJ databases">
        <title>Depth-based differentiation of microbial function through sediment-hosted aquifers and enrichment of novel symbionts in the deep terrestrial subsurface.</title>
        <authorList>
            <person name="Probst A.J."/>
            <person name="Ladd B."/>
            <person name="Jarett J.K."/>
            <person name="Geller-Mcgrath D.E."/>
            <person name="Sieber C.M.K."/>
            <person name="Emerson J.B."/>
            <person name="Anantharaman K."/>
            <person name="Thomas B.C."/>
            <person name="Malmstrom R."/>
            <person name="Stieglmeier M."/>
            <person name="Klingl A."/>
            <person name="Woyke T."/>
            <person name="Ryan C.M."/>
            <person name="Banfield J.F."/>
        </authorList>
    </citation>
    <scope>NUCLEOTIDE SEQUENCE [LARGE SCALE GENOMIC DNA]</scope>
</reference>
<dbReference type="EC" id="2.4.1.21" evidence="7"/>
<evidence type="ECO:0000256" key="6">
    <source>
        <dbReference type="ARBA" id="ARBA00023056"/>
    </source>
</evidence>
<evidence type="ECO:0000259" key="8">
    <source>
        <dbReference type="Pfam" id="PF00534"/>
    </source>
</evidence>
<dbReference type="EMBL" id="PFSK01000040">
    <property type="protein sequence ID" value="PJC22213.1"/>
    <property type="molecule type" value="Genomic_DNA"/>
</dbReference>
<evidence type="ECO:0000313" key="10">
    <source>
        <dbReference type="EMBL" id="PJC22213.1"/>
    </source>
</evidence>
<dbReference type="InterPro" id="IPR011835">
    <property type="entry name" value="GS/SS"/>
</dbReference>
<feature type="domain" description="Glycosyl transferase family 1" evidence="8">
    <location>
        <begin position="263"/>
        <end position="407"/>
    </location>
</feature>
<dbReference type="Proteomes" id="UP000228781">
    <property type="component" value="Unassembled WGS sequence"/>
</dbReference>
<comment type="pathway">
    <text evidence="7">Glycan biosynthesis; glycogen biosynthesis.</text>
</comment>
<keyword evidence="6 7" id="KW-0320">Glycogen biosynthesis</keyword>
<evidence type="ECO:0000256" key="1">
    <source>
        <dbReference type="ARBA" id="ARBA00001478"/>
    </source>
</evidence>
<dbReference type="CDD" id="cd03791">
    <property type="entry name" value="GT5_Glycogen_synthase_DULL1-like"/>
    <property type="match status" value="1"/>
</dbReference>
<evidence type="ECO:0000256" key="7">
    <source>
        <dbReference type="HAMAP-Rule" id="MF_00484"/>
    </source>
</evidence>
<accession>A0A2M8EIE0</accession>
<sequence length="460" mass="51122">MALKVLFAASECAPLVEVGGLAYAVGSLSKALRGLGVEVGIVLPAYKGLSGIKTLPGSDIPVFLVENEDYFGSSEKPYWGTDIDPQRFGYFSRQVVHNLPHWGFKPDVIHLHDWHTALVSSIVRKLNLPYATVLTIHNLTMQGVTASEVLFPLGLTEADLRTLEWDSQERSVDQLLQGIIDADLISAVSPTYAKEVLSPEFGEGFHEILRIRKAYLFGVLNGINCEVYDPSQDKEIYQNFDLNNFGEGKAANKKKLQEELGLAVDQKKMLIGFVGCLTDQKGLSLIIEGFGRMMDLPIQFVLLGVGDSRYERQVRDLARSHSGKFSVQIADDPSLTKRICAASDLFLIPSRFEPSGLTPMIVMRYGVLPLVHATGGLNDAVVDGENGFVFGKYEASQMLACLRRALKAFSTPKWRQMVTVAMQKDFSWERSAEEYTSLYRQALEFAKCNNSVRCKTYAKR</sequence>
<dbReference type="SUPFAM" id="SSF53756">
    <property type="entry name" value="UDP-Glycosyltransferase/glycogen phosphorylase"/>
    <property type="match status" value="1"/>
</dbReference>
<comment type="similarity">
    <text evidence="3 7">Belongs to the glycosyltransferase 1 family. Bacterial/plant glycogen synthase subfamily.</text>
</comment>
<dbReference type="InterPro" id="IPR013534">
    <property type="entry name" value="Starch_synth_cat_dom"/>
</dbReference>
<feature type="domain" description="Starch synthase catalytic" evidence="9">
    <location>
        <begin position="4"/>
        <end position="210"/>
    </location>
</feature>
<name>A0A2M8EIE0_UNCKA</name>
<dbReference type="Pfam" id="PF08323">
    <property type="entry name" value="Glyco_transf_5"/>
    <property type="match status" value="1"/>
</dbReference>
<dbReference type="PANTHER" id="PTHR45825">
    <property type="entry name" value="GRANULE-BOUND STARCH SYNTHASE 1, CHLOROPLASTIC/AMYLOPLASTIC"/>
    <property type="match status" value="1"/>
</dbReference>
<evidence type="ECO:0000256" key="3">
    <source>
        <dbReference type="ARBA" id="ARBA00010281"/>
    </source>
</evidence>
<gene>
    <name evidence="7" type="primary">glgA</name>
    <name evidence="10" type="ORF">CO059_02685</name>
</gene>
<comment type="catalytic activity">
    <reaction evidence="1 7">
        <text>[(1-&gt;4)-alpha-D-glucosyl](n) + ADP-alpha-D-glucose = [(1-&gt;4)-alpha-D-glucosyl](n+1) + ADP + H(+)</text>
        <dbReference type="Rhea" id="RHEA:18189"/>
        <dbReference type="Rhea" id="RHEA-COMP:9584"/>
        <dbReference type="Rhea" id="RHEA-COMP:9587"/>
        <dbReference type="ChEBI" id="CHEBI:15378"/>
        <dbReference type="ChEBI" id="CHEBI:15444"/>
        <dbReference type="ChEBI" id="CHEBI:57498"/>
        <dbReference type="ChEBI" id="CHEBI:456216"/>
        <dbReference type="EC" id="2.4.1.21"/>
    </reaction>
</comment>
<dbReference type="Gene3D" id="3.40.50.2000">
    <property type="entry name" value="Glycogen Phosphorylase B"/>
    <property type="match status" value="2"/>
</dbReference>
<evidence type="ECO:0000256" key="5">
    <source>
        <dbReference type="ARBA" id="ARBA00022679"/>
    </source>
</evidence>